<name>A0A1X6PIC5_PORUM</name>
<feature type="region of interest" description="Disordered" evidence="1">
    <location>
        <begin position="1"/>
        <end position="29"/>
    </location>
</feature>
<sequence>MGAKATVTAGCGGGGGPATSGGVSARCGQGHDARARGRVSLLAWTFSWRLSGAPRLHVSRVTRC</sequence>
<feature type="compositionally biased region" description="Gly residues" evidence="1">
    <location>
        <begin position="10"/>
        <end position="19"/>
    </location>
</feature>
<dbReference type="EMBL" id="KV918771">
    <property type="protein sequence ID" value="OSX80587.1"/>
    <property type="molecule type" value="Genomic_DNA"/>
</dbReference>
<evidence type="ECO:0000313" key="3">
    <source>
        <dbReference type="Proteomes" id="UP000218209"/>
    </source>
</evidence>
<organism evidence="2 3">
    <name type="scientific">Porphyra umbilicalis</name>
    <name type="common">Purple laver</name>
    <name type="synonym">Red alga</name>
    <dbReference type="NCBI Taxonomy" id="2786"/>
    <lineage>
        <taxon>Eukaryota</taxon>
        <taxon>Rhodophyta</taxon>
        <taxon>Bangiophyceae</taxon>
        <taxon>Bangiales</taxon>
        <taxon>Bangiaceae</taxon>
        <taxon>Porphyra</taxon>
    </lineage>
</organism>
<proteinExistence type="predicted"/>
<protein>
    <submittedName>
        <fullName evidence="2">Uncharacterized protein</fullName>
    </submittedName>
</protein>
<dbReference type="AlphaFoldDB" id="A0A1X6PIC5"/>
<dbReference type="Proteomes" id="UP000218209">
    <property type="component" value="Unassembled WGS sequence"/>
</dbReference>
<gene>
    <name evidence="2" type="ORF">BU14_0048s0002</name>
</gene>
<keyword evidence="3" id="KW-1185">Reference proteome</keyword>
<evidence type="ECO:0000313" key="2">
    <source>
        <dbReference type="EMBL" id="OSX80587.1"/>
    </source>
</evidence>
<accession>A0A1X6PIC5</accession>
<evidence type="ECO:0000256" key="1">
    <source>
        <dbReference type="SAM" id="MobiDB-lite"/>
    </source>
</evidence>
<reference evidence="2 3" key="1">
    <citation type="submission" date="2017-03" db="EMBL/GenBank/DDBJ databases">
        <title>WGS assembly of Porphyra umbilicalis.</title>
        <authorList>
            <person name="Brawley S.H."/>
            <person name="Blouin N.A."/>
            <person name="Ficko-Blean E."/>
            <person name="Wheeler G.L."/>
            <person name="Lohr M."/>
            <person name="Goodson H.V."/>
            <person name="Jenkins J.W."/>
            <person name="Blaby-Haas C.E."/>
            <person name="Helliwell K.E."/>
            <person name="Chan C."/>
            <person name="Marriage T."/>
            <person name="Bhattacharya D."/>
            <person name="Klein A.S."/>
            <person name="Badis Y."/>
            <person name="Brodie J."/>
            <person name="Cao Y."/>
            <person name="Collen J."/>
            <person name="Dittami S.M."/>
            <person name="Gachon C.M."/>
            <person name="Green B.R."/>
            <person name="Karpowicz S."/>
            <person name="Kim J.W."/>
            <person name="Kudahl U."/>
            <person name="Lin S."/>
            <person name="Michel G."/>
            <person name="Mittag M."/>
            <person name="Olson B.J."/>
            <person name="Pangilinan J."/>
            <person name="Peng Y."/>
            <person name="Qiu H."/>
            <person name="Shu S."/>
            <person name="Singer J.T."/>
            <person name="Smith A.G."/>
            <person name="Sprecher B.N."/>
            <person name="Wagner V."/>
            <person name="Wang W."/>
            <person name="Wang Z.-Y."/>
            <person name="Yan J."/>
            <person name="Yarish C."/>
            <person name="Zoeuner-Riek S."/>
            <person name="Zhuang Y."/>
            <person name="Zou Y."/>
            <person name="Lindquist E.A."/>
            <person name="Grimwood J."/>
            <person name="Barry K."/>
            <person name="Rokhsar D.S."/>
            <person name="Schmutz J."/>
            <person name="Stiller J.W."/>
            <person name="Grossman A.R."/>
            <person name="Prochnik S.E."/>
        </authorList>
    </citation>
    <scope>NUCLEOTIDE SEQUENCE [LARGE SCALE GENOMIC DNA]</scope>
    <source>
        <strain evidence="2">4086291</strain>
    </source>
</reference>